<dbReference type="PROSITE" id="PS01124">
    <property type="entry name" value="HTH_ARAC_FAMILY_2"/>
    <property type="match status" value="1"/>
</dbReference>
<sequence>MNIPEGRDGFCLLHCAGGRGRRTHSHAELEINLVISGRGQYLIDGQPVPLSAGTLLWLSPKQAHLLSEENSDFIMWVAVLRAGALSEAGASCSLRTSPDDTAFFDMLFRKLHEADSDEIFNDGVFYLFRQVRDMCERQSPVSRQQHPAVVRAVRIMTKLDDAVDVETIARHAGMSRSQLSRLFKKQTGFTLVEYRQKIQLERFLLLCGDGRTLLEAALDAGFGSYPQFYRVFQQRFGCSPREYFRQTGL</sequence>
<dbReference type="EMBL" id="CP047593">
    <property type="protein sequence ID" value="QHI70018.1"/>
    <property type="molecule type" value="Genomic_DNA"/>
</dbReference>
<gene>
    <name evidence="6" type="ORF">GT409_11355</name>
</gene>
<name>A0A6P1MD73_9BACT</name>
<dbReference type="Gene3D" id="1.10.10.60">
    <property type="entry name" value="Homeodomain-like"/>
    <property type="match status" value="2"/>
</dbReference>
<feature type="domain" description="HTH araC/xylS-type" evidence="5">
    <location>
        <begin position="155"/>
        <end position="246"/>
    </location>
</feature>
<dbReference type="PANTHER" id="PTHR46796:SF13">
    <property type="entry name" value="HTH-TYPE TRANSCRIPTIONAL ACTIVATOR RHAS"/>
    <property type="match status" value="1"/>
</dbReference>
<dbReference type="Pfam" id="PF02311">
    <property type="entry name" value="AraC_binding"/>
    <property type="match status" value="1"/>
</dbReference>
<dbReference type="Pfam" id="PF12833">
    <property type="entry name" value="HTH_18"/>
    <property type="match status" value="1"/>
</dbReference>
<dbReference type="Proteomes" id="UP000464954">
    <property type="component" value="Chromosome"/>
</dbReference>
<dbReference type="GO" id="GO:0043565">
    <property type="term" value="F:sequence-specific DNA binding"/>
    <property type="evidence" value="ECO:0007669"/>
    <property type="project" value="InterPro"/>
</dbReference>
<dbReference type="AlphaFoldDB" id="A0A6P1MD73"/>
<dbReference type="PANTHER" id="PTHR46796">
    <property type="entry name" value="HTH-TYPE TRANSCRIPTIONAL ACTIVATOR RHAS-RELATED"/>
    <property type="match status" value="1"/>
</dbReference>
<evidence type="ECO:0000313" key="6">
    <source>
        <dbReference type="EMBL" id="QHI70018.1"/>
    </source>
</evidence>
<dbReference type="InterPro" id="IPR018060">
    <property type="entry name" value="HTH_AraC"/>
</dbReference>
<evidence type="ECO:0000313" key="7">
    <source>
        <dbReference type="Proteomes" id="UP000464954"/>
    </source>
</evidence>
<evidence type="ECO:0000256" key="3">
    <source>
        <dbReference type="ARBA" id="ARBA00023125"/>
    </source>
</evidence>
<dbReference type="Gene3D" id="2.60.120.10">
    <property type="entry name" value="Jelly Rolls"/>
    <property type="match status" value="1"/>
</dbReference>
<evidence type="ECO:0000256" key="4">
    <source>
        <dbReference type="ARBA" id="ARBA00023163"/>
    </source>
</evidence>
<dbReference type="InterPro" id="IPR014710">
    <property type="entry name" value="RmlC-like_jellyroll"/>
</dbReference>
<dbReference type="GO" id="GO:0003700">
    <property type="term" value="F:DNA-binding transcription factor activity"/>
    <property type="evidence" value="ECO:0007669"/>
    <property type="project" value="InterPro"/>
</dbReference>
<dbReference type="SMART" id="SM00342">
    <property type="entry name" value="HTH_ARAC"/>
    <property type="match status" value="1"/>
</dbReference>
<dbReference type="SUPFAM" id="SSF46689">
    <property type="entry name" value="Homeodomain-like"/>
    <property type="match status" value="2"/>
</dbReference>
<keyword evidence="2" id="KW-0805">Transcription regulation</keyword>
<keyword evidence="1" id="KW-0963">Cytoplasm</keyword>
<keyword evidence="7" id="KW-1185">Reference proteome</keyword>
<proteinExistence type="predicted"/>
<dbReference type="InterPro" id="IPR050204">
    <property type="entry name" value="AraC_XylS_family_regulators"/>
</dbReference>
<dbReference type="InterPro" id="IPR003313">
    <property type="entry name" value="AraC-bd"/>
</dbReference>
<evidence type="ECO:0000256" key="1">
    <source>
        <dbReference type="ARBA" id="ARBA00022490"/>
    </source>
</evidence>
<dbReference type="KEGG" id="taer:GT409_11355"/>
<protein>
    <submittedName>
        <fullName evidence="6">Helix-turn-helix domain-containing protein</fullName>
    </submittedName>
</protein>
<reference evidence="6 7" key="1">
    <citation type="submission" date="2020-01" db="EMBL/GenBank/DDBJ databases">
        <title>Ponticoccus aerotolerans gen. nov., sp. nov., an anaerobic bacterium and proposal of Ponticoccusceae fam. nov., Ponticoccusles ord. nov. and Ponticoccuse classis nov. in the phylum Kiritimatiellaeota.</title>
        <authorList>
            <person name="Zhou L.Y."/>
            <person name="Du Z.J."/>
        </authorList>
    </citation>
    <scope>NUCLEOTIDE SEQUENCE [LARGE SCALE GENOMIC DNA]</scope>
    <source>
        <strain evidence="6 7">S-5007</strain>
    </source>
</reference>
<keyword evidence="4" id="KW-0804">Transcription</keyword>
<dbReference type="InterPro" id="IPR009057">
    <property type="entry name" value="Homeodomain-like_sf"/>
</dbReference>
<accession>A0A6P1MD73</accession>
<keyword evidence="3" id="KW-0238">DNA-binding</keyword>
<evidence type="ECO:0000256" key="2">
    <source>
        <dbReference type="ARBA" id="ARBA00023015"/>
    </source>
</evidence>
<evidence type="ECO:0000259" key="5">
    <source>
        <dbReference type="PROSITE" id="PS01124"/>
    </source>
</evidence>
<organism evidence="6 7">
    <name type="scientific">Tichowtungia aerotolerans</name>
    <dbReference type="NCBI Taxonomy" id="2697043"/>
    <lineage>
        <taxon>Bacteria</taxon>
        <taxon>Pseudomonadati</taxon>
        <taxon>Kiritimatiellota</taxon>
        <taxon>Tichowtungiia</taxon>
        <taxon>Tichowtungiales</taxon>
        <taxon>Tichowtungiaceae</taxon>
        <taxon>Tichowtungia</taxon>
    </lineage>
</organism>
<dbReference type="InterPro" id="IPR037923">
    <property type="entry name" value="HTH-like"/>
</dbReference>
<dbReference type="SUPFAM" id="SSF51215">
    <property type="entry name" value="Regulatory protein AraC"/>
    <property type="match status" value="1"/>
</dbReference>